<name>A0A382UR44_9ZZZZ</name>
<proteinExistence type="predicted"/>
<evidence type="ECO:0000313" key="1">
    <source>
        <dbReference type="EMBL" id="SVD36682.1"/>
    </source>
</evidence>
<dbReference type="AlphaFoldDB" id="A0A382UR44"/>
<organism evidence="1">
    <name type="scientific">marine metagenome</name>
    <dbReference type="NCBI Taxonomy" id="408172"/>
    <lineage>
        <taxon>unclassified sequences</taxon>
        <taxon>metagenomes</taxon>
        <taxon>ecological metagenomes</taxon>
    </lineage>
</organism>
<accession>A0A382UR44</accession>
<dbReference type="EMBL" id="UINC01146131">
    <property type="protein sequence ID" value="SVD36682.1"/>
    <property type="molecule type" value="Genomic_DNA"/>
</dbReference>
<feature type="non-terminal residue" evidence="1">
    <location>
        <position position="1"/>
    </location>
</feature>
<gene>
    <name evidence="1" type="ORF">METZ01_LOCUS389536</name>
</gene>
<protein>
    <submittedName>
        <fullName evidence="1">Uncharacterized protein</fullName>
    </submittedName>
</protein>
<reference evidence="1" key="1">
    <citation type="submission" date="2018-05" db="EMBL/GenBank/DDBJ databases">
        <authorList>
            <person name="Lanie J.A."/>
            <person name="Ng W.-L."/>
            <person name="Kazmierczak K.M."/>
            <person name="Andrzejewski T.M."/>
            <person name="Davidsen T.M."/>
            <person name="Wayne K.J."/>
            <person name="Tettelin H."/>
            <person name="Glass J.I."/>
            <person name="Rusch D."/>
            <person name="Podicherti R."/>
            <person name="Tsui H.-C.T."/>
            <person name="Winkler M.E."/>
        </authorList>
    </citation>
    <scope>NUCLEOTIDE SEQUENCE</scope>
</reference>
<sequence>VQLVELVEYAQENGGEFDMAALEF</sequence>